<evidence type="ECO:0000256" key="2">
    <source>
        <dbReference type="SAM" id="SignalP"/>
    </source>
</evidence>
<name>A0A830BEW2_9LAMI</name>
<reference evidence="3" key="1">
    <citation type="submission" date="2020-07" db="EMBL/GenBank/DDBJ databases">
        <title>Ethylene signaling mediates host invasion by parasitic plants.</title>
        <authorList>
            <person name="Yoshida S."/>
        </authorList>
    </citation>
    <scope>NUCLEOTIDE SEQUENCE</scope>
    <source>
        <strain evidence="3">Okayama</strain>
    </source>
</reference>
<dbReference type="EMBL" id="BMAC01000045">
    <property type="protein sequence ID" value="GFP82505.1"/>
    <property type="molecule type" value="Genomic_DNA"/>
</dbReference>
<evidence type="ECO:0000313" key="3">
    <source>
        <dbReference type="EMBL" id="GFP82505.1"/>
    </source>
</evidence>
<accession>A0A830BEW2</accession>
<keyword evidence="1" id="KW-1133">Transmembrane helix</keyword>
<sequence length="132" mass="14347">MPPLLIFIILSFQSLSRAEDRPHGLANENALAPIYPQAYEFFNPYTNVTPPTKAKQLHSSNCKTLPLAATVKSTPAQESIAWSAHRGLGAGGIAAVSLSFILICIIGIGVYYVMIKQRANLRRANAKQPVDI</sequence>
<dbReference type="OrthoDB" id="1929763at2759"/>
<feature type="transmembrane region" description="Helical" evidence="1">
    <location>
        <begin position="92"/>
        <end position="113"/>
    </location>
</feature>
<keyword evidence="4" id="KW-1185">Reference proteome</keyword>
<protein>
    <submittedName>
        <fullName evidence="3">Uncharacterized protein</fullName>
    </submittedName>
</protein>
<organism evidence="3 4">
    <name type="scientific">Phtheirospermum japonicum</name>
    <dbReference type="NCBI Taxonomy" id="374723"/>
    <lineage>
        <taxon>Eukaryota</taxon>
        <taxon>Viridiplantae</taxon>
        <taxon>Streptophyta</taxon>
        <taxon>Embryophyta</taxon>
        <taxon>Tracheophyta</taxon>
        <taxon>Spermatophyta</taxon>
        <taxon>Magnoliopsida</taxon>
        <taxon>eudicotyledons</taxon>
        <taxon>Gunneridae</taxon>
        <taxon>Pentapetalae</taxon>
        <taxon>asterids</taxon>
        <taxon>lamiids</taxon>
        <taxon>Lamiales</taxon>
        <taxon>Orobanchaceae</taxon>
        <taxon>Orobanchaceae incertae sedis</taxon>
        <taxon>Phtheirospermum</taxon>
    </lineage>
</organism>
<gene>
    <name evidence="3" type="ORF">PHJA_000393500</name>
</gene>
<dbReference type="PANTHER" id="PTHR35718">
    <property type="entry name" value="EXPRESSED PROTEIN"/>
    <property type="match status" value="1"/>
</dbReference>
<dbReference type="Proteomes" id="UP000653305">
    <property type="component" value="Unassembled WGS sequence"/>
</dbReference>
<evidence type="ECO:0000256" key="1">
    <source>
        <dbReference type="SAM" id="Phobius"/>
    </source>
</evidence>
<evidence type="ECO:0000313" key="4">
    <source>
        <dbReference type="Proteomes" id="UP000653305"/>
    </source>
</evidence>
<dbReference type="PANTHER" id="PTHR35718:SF1">
    <property type="entry name" value="EXPRESSED PROTEIN"/>
    <property type="match status" value="1"/>
</dbReference>
<keyword evidence="2" id="KW-0732">Signal</keyword>
<proteinExistence type="predicted"/>
<keyword evidence="1" id="KW-0472">Membrane</keyword>
<dbReference type="AlphaFoldDB" id="A0A830BEW2"/>
<feature type="chain" id="PRO_5032309703" evidence="2">
    <location>
        <begin position="19"/>
        <end position="132"/>
    </location>
</feature>
<keyword evidence="1" id="KW-0812">Transmembrane</keyword>
<feature type="signal peptide" evidence="2">
    <location>
        <begin position="1"/>
        <end position="18"/>
    </location>
</feature>
<comment type="caution">
    <text evidence="3">The sequence shown here is derived from an EMBL/GenBank/DDBJ whole genome shotgun (WGS) entry which is preliminary data.</text>
</comment>